<name>A0A1L3SW62_9HYPH</name>
<dbReference type="Gene3D" id="3.10.105.10">
    <property type="entry name" value="Dipeptide-binding Protein, Domain 3"/>
    <property type="match status" value="1"/>
</dbReference>
<dbReference type="GO" id="GO:1904680">
    <property type="term" value="F:peptide transmembrane transporter activity"/>
    <property type="evidence" value="ECO:0007669"/>
    <property type="project" value="TreeGrafter"/>
</dbReference>
<accession>A0A1L3SW62</accession>
<evidence type="ECO:0000256" key="1">
    <source>
        <dbReference type="ARBA" id="ARBA00004418"/>
    </source>
</evidence>
<dbReference type="InterPro" id="IPR000914">
    <property type="entry name" value="SBP_5_dom"/>
</dbReference>
<dbReference type="Pfam" id="PF00496">
    <property type="entry name" value="SBP_bac_5"/>
    <property type="match status" value="1"/>
</dbReference>
<dbReference type="Proteomes" id="UP000182840">
    <property type="component" value="Chromosome"/>
</dbReference>
<dbReference type="SUPFAM" id="SSF53850">
    <property type="entry name" value="Periplasmic binding protein-like II"/>
    <property type="match status" value="1"/>
</dbReference>
<feature type="chain" id="PRO_5012340348" evidence="5">
    <location>
        <begin position="35"/>
        <end position="538"/>
    </location>
</feature>
<dbReference type="OrthoDB" id="9803988at2"/>
<dbReference type="InterPro" id="IPR023765">
    <property type="entry name" value="SBP_5_CS"/>
</dbReference>
<evidence type="ECO:0000256" key="5">
    <source>
        <dbReference type="SAM" id="SignalP"/>
    </source>
</evidence>
<dbReference type="CDD" id="cd08498">
    <property type="entry name" value="PBP2_NikA_DppA_OppA_like_2"/>
    <property type="match status" value="1"/>
</dbReference>
<feature type="signal peptide" evidence="5">
    <location>
        <begin position="1"/>
        <end position="34"/>
    </location>
</feature>
<evidence type="ECO:0000256" key="4">
    <source>
        <dbReference type="ARBA" id="ARBA00022729"/>
    </source>
</evidence>
<sequence>MNDRSHIKNIFARGRRTAIAAAAASLLMGSAAHAETLRFAFQGTLNALDPYTLNETFSLGMFGNVYEGLTKRDKDLQIIPGLAESWEVVDPLTWRFKLREGVKFANGNDFNADDVIFSAERVRAESSDLKTRIPADSEWVKVDDYTVEVKLKTPNPILHYEWDTWYMMDKEWAEAEGAVSPVSAKDTSPGPAAYKANGTGPFMFESHEPGVKTVFKPNPNWWGTPEHNLTEVIFTPIAADGTRVAALLAGDVDLIDPVPVQDIPRVNADPNTEALTGPELRVIHLGFNQMDDELATSDVKGKNPFKDPNVRKAFYQAIDIEAIKARVMRDLSTPVPLLIANELYSGSGDFQRWPFDPEAGKKLLADAGYPDGFTVAMDCPNDRYVNDEAICQAAVSMLAKIGVTVNLNAQPKSQYFAKVLAPGGYDTDFFLLGWTPGSLDSWNVLTNLAGCRDATGKGGPFNLGGYCNPEVDALAAKILGETDTAKRDAMINEAYTIMTNETSHIPLHQQSLAWGKRKNIDIVQRPDNQVLFYWAKVN</sequence>
<dbReference type="GO" id="GO:0043190">
    <property type="term" value="C:ATP-binding cassette (ABC) transporter complex"/>
    <property type="evidence" value="ECO:0007669"/>
    <property type="project" value="InterPro"/>
</dbReference>
<keyword evidence="4 5" id="KW-0732">Signal</keyword>
<dbReference type="GO" id="GO:0015833">
    <property type="term" value="P:peptide transport"/>
    <property type="evidence" value="ECO:0007669"/>
    <property type="project" value="TreeGrafter"/>
</dbReference>
<dbReference type="InterPro" id="IPR030678">
    <property type="entry name" value="Peptide/Ni-bd"/>
</dbReference>
<evidence type="ECO:0000313" key="7">
    <source>
        <dbReference type="EMBL" id="APH73584.1"/>
    </source>
</evidence>
<evidence type="ECO:0000256" key="3">
    <source>
        <dbReference type="ARBA" id="ARBA00022448"/>
    </source>
</evidence>
<organism evidence="7 8">
    <name type="scientific">Aquibium oceanicum</name>
    <dbReference type="NCBI Taxonomy" id="1670800"/>
    <lineage>
        <taxon>Bacteria</taxon>
        <taxon>Pseudomonadati</taxon>
        <taxon>Pseudomonadota</taxon>
        <taxon>Alphaproteobacteria</taxon>
        <taxon>Hyphomicrobiales</taxon>
        <taxon>Phyllobacteriaceae</taxon>
        <taxon>Aquibium</taxon>
    </lineage>
</organism>
<evidence type="ECO:0000256" key="2">
    <source>
        <dbReference type="ARBA" id="ARBA00005695"/>
    </source>
</evidence>
<evidence type="ECO:0000259" key="6">
    <source>
        <dbReference type="Pfam" id="PF00496"/>
    </source>
</evidence>
<dbReference type="EMBL" id="CP018171">
    <property type="protein sequence ID" value="APH73584.1"/>
    <property type="molecule type" value="Genomic_DNA"/>
</dbReference>
<dbReference type="PANTHER" id="PTHR30290">
    <property type="entry name" value="PERIPLASMIC BINDING COMPONENT OF ABC TRANSPORTER"/>
    <property type="match status" value="1"/>
</dbReference>
<dbReference type="AlphaFoldDB" id="A0A1L3SW62"/>
<dbReference type="InterPro" id="IPR039424">
    <property type="entry name" value="SBP_5"/>
</dbReference>
<dbReference type="KEGG" id="meso:BSQ44_21045"/>
<dbReference type="STRING" id="1670800.BSQ44_21045"/>
<dbReference type="RefSeq" id="WP_072607051.1">
    <property type="nucleotide sequence ID" value="NZ_CP018171.1"/>
</dbReference>
<comment type="similarity">
    <text evidence="2">Belongs to the bacterial solute-binding protein 5 family.</text>
</comment>
<comment type="subcellular location">
    <subcellularLocation>
        <location evidence="1">Periplasm</location>
    </subcellularLocation>
</comment>
<feature type="domain" description="Solute-binding protein family 5" evidence="6">
    <location>
        <begin position="77"/>
        <end position="454"/>
    </location>
</feature>
<dbReference type="PIRSF" id="PIRSF002741">
    <property type="entry name" value="MppA"/>
    <property type="match status" value="1"/>
</dbReference>
<dbReference type="Gene3D" id="3.40.190.10">
    <property type="entry name" value="Periplasmic binding protein-like II"/>
    <property type="match status" value="1"/>
</dbReference>
<dbReference type="PANTHER" id="PTHR30290:SF9">
    <property type="entry name" value="OLIGOPEPTIDE-BINDING PROTEIN APPA"/>
    <property type="match status" value="1"/>
</dbReference>
<evidence type="ECO:0000313" key="8">
    <source>
        <dbReference type="Proteomes" id="UP000182840"/>
    </source>
</evidence>
<dbReference type="PROSITE" id="PS01040">
    <property type="entry name" value="SBP_BACTERIAL_5"/>
    <property type="match status" value="1"/>
</dbReference>
<protein>
    <submittedName>
        <fullName evidence="7">ABC transporter substrate-binding protein</fullName>
    </submittedName>
</protein>
<reference evidence="8" key="1">
    <citation type="submission" date="2016-11" db="EMBL/GenBank/DDBJ databases">
        <title>Mesorhizobium oceanicum sp. nov., isolated from deep seawater in South China Sea.</title>
        <authorList>
            <person name="Fu G.-Y."/>
        </authorList>
    </citation>
    <scope>NUCLEOTIDE SEQUENCE [LARGE SCALE GENOMIC DNA]</scope>
    <source>
        <strain evidence="8">B7</strain>
    </source>
</reference>
<dbReference type="GO" id="GO:0030288">
    <property type="term" value="C:outer membrane-bounded periplasmic space"/>
    <property type="evidence" value="ECO:0007669"/>
    <property type="project" value="UniProtKB-ARBA"/>
</dbReference>
<proteinExistence type="inferred from homology"/>
<keyword evidence="8" id="KW-1185">Reference proteome</keyword>
<gene>
    <name evidence="7" type="ORF">BSQ44_21045</name>
</gene>
<keyword evidence="3" id="KW-0813">Transport</keyword>